<evidence type="ECO:0000313" key="13">
    <source>
        <dbReference type="Proteomes" id="UP000288216"/>
    </source>
</evidence>
<keyword evidence="4" id="KW-1003">Cell membrane</keyword>
<dbReference type="STRING" id="75743.A0A401PR51"/>
<dbReference type="GO" id="GO:0005737">
    <property type="term" value="C:cytoplasm"/>
    <property type="evidence" value="ECO:0007669"/>
    <property type="project" value="UniProtKB-SubCell"/>
</dbReference>
<evidence type="ECO:0000256" key="10">
    <source>
        <dbReference type="ARBA" id="ARBA00023136"/>
    </source>
</evidence>
<comment type="caution">
    <text evidence="12">The sequence shown here is derived from an EMBL/GenBank/DDBJ whole genome shotgun (WGS) entry which is preliminary data.</text>
</comment>
<reference evidence="12 13" key="1">
    <citation type="journal article" date="2018" name="Nat. Ecol. Evol.">
        <title>Shark genomes provide insights into elasmobranch evolution and the origin of vertebrates.</title>
        <authorList>
            <person name="Hara Y"/>
            <person name="Yamaguchi K"/>
            <person name="Onimaru K"/>
            <person name="Kadota M"/>
            <person name="Koyanagi M"/>
            <person name="Keeley SD"/>
            <person name="Tatsumi K"/>
            <person name="Tanaka K"/>
            <person name="Motone F"/>
            <person name="Kageyama Y"/>
            <person name="Nozu R"/>
            <person name="Adachi N"/>
            <person name="Nishimura O"/>
            <person name="Nakagawa R"/>
            <person name="Tanegashima C"/>
            <person name="Kiyatake I"/>
            <person name="Matsumoto R"/>
            <person name="Murakumo K"/>
            <person name="Nishida K"/>
            <person name="Terakita A"/>
            <person name="Kuratani S"/>
            <person name="Sato K"/>
            <person name="Hyodo S Kuraku.S."/>
        </authorList>
    </citation>
    <scope>NUCLEOTIDE SEQUENCE [LARGE SCALE GENOMIC DNA]</scope>
</reference>
<feature type="domain" description="Phorbol-ester/DAG-type" evidence="11">
    <location>
        <begin position="14"/>
        <end position="62"/>
    </location>
</feature>
<dbReference type="Pfam" id="PF00130">
    <property type="entry name" value="C1_1"/>
    <property type="match status" value="1"/>
</dbReference>
<dbReference type="OMA" id="ICHRQCE"/>
<dbReference type="PANTHER" id="PTHR15135:SF7">
    <property type="entry name" value="STAC-LIKE, ISOFORM J"/>
    <property type="match status" value="1"/>
</dbReference>
<keyword evidence="3" id="KW-0728">SH3 domain</keyword>
<dbReference type="GO" id="GO:0008270">
    <property type="term" value="F:zinc ion binding"/>
    <property type="evidence" value="ECO:0007669"/>
    <property type="project" value="UniProtKB-KW"/>
</dbReference>
<dbReference type="SUPFAM" id="SSF57889">
    <property type="entry name" value="Cysteine-rich domain"/>
    <property type="match status" value="1"/>
</dbReference>
<dbReference type="AlphaFoldDB" id="A0A401PR51"/>
<evidence type="ECO:0000256" key="9">
    <source>
        <dbReference type="ARBA" id="ARBA00022833"/>
    </source>
</evidence>
<protein>
    <recommendedName>
        <fullName evidence="11">Phorbol-ester/DAG-type domain-containing protein</fullName>
    </recommendedName>
</protein>
<evidence type="ECO:0000256" key="7">
    <source>
        <dbReference type="ARBA" id="ARBA00022737"/>
    </source>
</evidence>
<keyword evidence="10" id="KW-0472">Membrane</keyword>
<dbReference type="InterPro" id="IPR046349">
    <property type="entry name" value="C1-like_sf"/>
</dbReference>
<dbReference type="PANTHER" id="PTHR15135">
    <property type="entry name" value="STAC"/>
    <property type="match status" value="1"/>
</dbReference>
<dbReference type="FunFam" id="3.30.60.20:FF:000022">
    <property type="entry name" value="SH3 and cysteine-rich domain-containing protein 3 isoform 2"/>
    <property type="match status" value="1"/>
</dbReference>
<accession>A0A401PR51</accession>
<evidence type="ECO:0000256" key="4">
    <source>
        <dbReference type="ARBA" id="ARBA00022475"/>
    </source>
</evidence>
<dbReference type="EMBL" id="BFAA01008671">
    <property type="protein sequence ID" value="GCB75608.1"/>
    <property type="molecule type" value="Genomic_DNA"/>
</dbReference>
<dbReference type="InterPro" id="IPR002219">
    <property type="entry name" value="PKC_DAG/PE"/>
</dbReference>
<dbReference type="GO" id="GO:0042383">
    <property type="term" value="C:sarcolemma"/>
    <property type="evidence" value="ECO:0007669"/>
    <property type="project" value="UniProtKB-SubCell"/>
</dbReference>
<evidence type="ECO:0000256" key="8">
    <source>
        <dbReference type="ARBA" id="ARBA00022771"/>
    </source>
</evidence>
<dbReference type="OrthoDB" id="9398337at2759"/>
<gene>
    <name evidence="12" type="ORF">scyTo_0015349</name>
</gene>
<dbReference type="PROSITE" id="PS50081">
    <property type="entry name" value="ZF_DAG_PE_2"/>
    <property type="match status" value="1"/>
</dbReference>
<dbReference type="PRINTS" id="PR00008">
    <property type="entry name" value="DAGPEDOMAIN"/>
</dbReference>
<evidence type="ECO:0000313" key="12">
    <source>
        <dbReference type="EMBL" id="GCB75608.1"/>
    </source>
</evidence>
<dbReference type="SMART" id="SM00109">
    <property type="entry name" value="C1"/>
    <property type="match status" value="1"/>
</dbReference>
<dbReference type="Proteomes" id="UP000288216">
    <property type="component" value="Unassembled WGS sequence"/>
</dbReference>
<dbReference type="InterPro" id="IPR039688">
    <property type="entry name" value="STAC1/2/3"/>
</dbReference>
<keyword evidence="9" id="KW-0862">Zinc</keyword>
<evidence type="ECO:0000256" key="1">
    <source>
        <dbReference type="ARBA" id="ARBA00004278"/>
    </source>
</evidence>
<dbReference type="GO" id="GO:1903078">
    <property type="term" value="P:positive regulation of protein localization to plasma membrane"/>
    <property type="evidence" value="ECO:0007669"/>
    <property type="project" value="TreeGrafter"/>
</dbReference>
<dbReference type="Gene3D" id="3.30.60.20">
    <property type="match status" value="1"/>
</dbReference>
<keyword evidence="5" id="KW-0963">Cytoplasm</keyword>
<keyword evidence="6" id="KW-0479">Metal-binding</keyword>
<evidence type="ECO:0000256" key="3">
    <source>
        <dbReference type="ARBA" id="ARBA00022443"/>
    </source>
</evidence>
<keyword evidence="8" id="KW-0863">Zinc-finger</keyword>
<organism evidence="12 13">
    <name type="scientific">Scyliorhinus torazame</name>
    <name type="common">Cloudy catshark</name>
    <name type="synonym">Catulus torazame</name>
    <dbReference type="NCBI Taxonomy" id="75743"/>
    <lineage>
        <taxon>Eukaryota</taxon>
        <taxon>Metazoa</taxon>
        <taxon>Chordata</taxon>
        <taxon>Craniata</taxon>
        <taxon>Vertebrata</taxon>
        <taxon>Chondrichthyes</taxon>
        <taxon>Elasmobranchii</taxon>
        <taxon>Galeomorphii</taxon>
        <taxon>Galeoidea</taxon>
        <taxon>Carcharhiniformes</taxon>
        <taxon>Scyliorhinidae</taxon>
        <taxon>Scyliorhinus</taxon>
    </lineage>
</organism>
<name>A0A401PR51_SCYTO</name>
<sequence length="68" mass="7643">MAKALAPEELASSSHTFKNKTFKKPKTCNICKQLISSSQGLSCRVCKYACHKKCEPKVSQNKSRLFHL</sequence>
<comment type="subcellular location">
    <subcellularLocation>
        <location evidence="1">Cell membrane</location>
        <location evidence="1">Sarcolemma</location>
        <topology evidence="1">Peripheral membrane protein</topology>
        <orientation evidence="1">Cytoplasmic side</orientation>
    </subcellularLocation>
    <subcellularLocation>
        <location evidence="2">Cytoplasm</location>
    </subcellularLocation>
</comment>
<dbReference type="GO" id="GO:0003009">
    <property type="term" value="P:skeletal muscle contraction"/>
    <property type="evidence" value="ECO:0007669"/>
    <property type="project" value="TreeGrafter"/>
</dbReference>
<proteinExistence type="predicted"/>
<keyword evidence="13" id="KW-1185">Reference proteome</keyword>
<dbReference type="InterPro" id="IPR020454">
    <property type="entry name" value="DAG/PE-bd"/>
</dbReference>
<evidence type="ECO:0000256" key="5">
    <source>
        <dbReference type="ARBA" id="ARBA00022490"/>
    </source>
</evidence>
<evidence type="ECO:0000256" key="2">
    <source>
        <dbReference type="ARBA" id="ARBA00004496"/>
    </source>
</evidence>
<keyword evidence="7" id="KW-0677">Repeat</keyword>
<evidence type="ECO:0000256" key="6">
    <source>
        <dbReference type="ARBA" id="ARBA00022723"/>
    </source>
</evidence>
<evidence type="ECO:0000259" key="11">
    <source>
        <dbReference type="PROSITE" id="PS50081"/>
    </source>
</evidence>